<sequence length="141" mass="15079">MDASKSFDAYEVIGVITPGSVVALMLALQWPEFRTLLGQEGLSVGGLGVFVVAAFVLGHLVQGIGNILDNLFWALRHAHHFGGRLSVQLGRGDLVPPLHPGGSLAVVACHLTADRAPDPFTGPQPNLEYETAWLTKFLPRS</sequence>
<evidence type="ECO:0000313" key="4">
    <source>
        <dbReference type="Proteomes" id="UP000287388"/>
    </source>
</evidence>
<evidence type="ECO:0000313" key="2">
    <source>
        <dbReference type="EMBL" id="QAT14634.1"/>
    </source>
</evidence>
<dbReference type="Proteomes" id="UP000596117">
    <property type="component" value="Chromosome"/>
</dbReference>
<name>A0A410NXI8_BREDI</name>
<keyword evidence="5" id="KW-1185">Reference proteome</keyword>
<dbReference type="RefSeq" id="WP_128719861.1">
    <property type="nucleotide sequence ID" value="NZ_BJNC01000005.1"/>
</dbReference>
<keyword evidence="1" id="KW-0472">Membrane</keyword>
<gene>
    <name evidence="2" type="ORF">EQG53_09855</name>
    <name evidence="3" type="ORF">I6H83_12590</name>
</gene>
<organism evidence="2 4">
    <name type="scientific">Brevundimonas diminuta</name>
    <name type="common">Pseudomonas diminuta</name>
    <dbReference type="NCBI Taxonomy" id="293"/>
    <lineage>
        <taxon>Bacteria</taxon>
        <taxon>Pseudomonadati</taxon>
        <taxon>Pseudomonadota</taxon>
        <taxon>Alphaproteobacteria</taxon>
        <taxon>Caulobacterales</taxon>
        <taxon>Caulobacteraceae</taxon>
        <taxon>Brevundimonas</taxon>
    </lineage>
</organism>
<dbReference type="KEGG" id="bdm:EQG53_09855"/>
<dbReference type="AlphaFoldDB" id="A0A410NXI8"/>
<protein>
    <submittedName>
        <fullName evidence="2">Uncharacterized protein</fullName>
    </submittedName>
</protein>
<proteinExistence type="predicted"/>
<keyword evidence="1" id="KW-1133">Transmembrane helix</keyword>
<accession>A0A410NXI8</accession>
<evidence type="ECO:0000256" key="1">
    <source>
        <dbReference type="SAM" id="Phobius"/>
    </source>
</evidence>
<evidence type="ECO:0000313" key="3">
    <source>
        <dbReference type="EMBL" id="QQB87986.1"/>
    </source>
</evidence>
<evidence type="ECO:0000313" key="5">
    <source>
        <dbReference type="Proteomes" id="UP000596117"/>
    </source>
</evidence>
<dbReference type="EMBL" id="CP035093">
    <property type="protein sequence ID" value="QAT14634.1"/>
    <property type="molecule type" value="Genomic_DNA"/>
</dbReference>
<dbReference type="EMBL" id="CP066026">
    <property type="protein sequence ID" value="QQB87986.1"/>
    <property type="molecule type" value="Genomic_DNA"/>
</dbReference>
<reference evidence="2 4" key="1">
    <citation type="submission" date="2019-01" db="EMBL/GenBank/DDBJ databases">
        <title>Brevundimonas diminuta Genome sequencing and assembly.</title>
        <authorList>
            <person name="Chen H."/>
        </authorList>
    </citation>
    <scope>NUCLEOTIDE SEQUENCE [LARGE SCALE GENOMIC DNA]</scope>
    <source>
        <strain evidence="2">ATCC</strain>
        <strain evidence="4">ATCC(B) 19146</strain>
    </source>
</reference>
<dbReference type="Proteomes" id="UP000287388">
    <property type="component" value="Chromosome"/>
</dbReference>
<keyword evidence="1" id="KW-0812">Transmembrane</keyword>
<reference evidence="3 5" key="2">
    <citation type="submission" date="2020-12" db="EMBL/GenBank/DDBJ databases">
        <title>FDA dAtabase for Regulatory Grade micrObial Sequences (FDA-ARGOS): Supporting development and validation of Infectious Disease Dx tests.</title>
        <authorList>
            <person name="Kerrigan L."/>
            <person name="Long C."/>
            <person name="Tallon L."/>
            <person name="Sadzewicz L."/>
            <person name="Zhao X."/>
            <person name="Boylan J."/>
            <person name="Ott S."/>
            <person name="Bowen H."/>
            <person name="Vavikolanu K."/>
            <person name="Mehta A."/>
            <person name="Aluvathingal J."/>
            <person name="Nadendla S."/>
            <person name="Yan Y."/>
            <person name="Sichtig H."/>
        </authorList>
    </citation>
    <scope>NUCLEOTIDE SEQUENCE [LARGE SCALE GENOMIC DNA]</scope>
    <source>
        <strain evidence="3 5">FDAARGOS_1026</strain>
    </source>
</reference>
<feature type="transmembrane region" description="Helical" evidence="1">
    <location>
        <begin position="12"/>
        <end position="30"/>
    </location>
</feature>
<feature type="transmembrane region" description="Helical" evidence="1">
    <location>
        <begin position="42"/>
        <end position="61"/>
    </location>
</feature>